<sequence>MKHSKPAFGPTFAKAKVNKQAQKAKAQHCCSCGCFIPFEQRNSTNACEKCADEMAFLYSTVEQISAKITEDYRKEHPSEDWDDEAF</sequence>
<name>Q0HYU2_SHESR</name>
<dbReference type="AlphaFoldDB" id="Q0HYU2"/>
<dbReference type="KEGG" id="shm:Shewmr7_0713"/>
<accession>Q0HYU2</accession>
<proteinExistence type="predicted"/>
<reference evidence="1" key="1">
    <citation type="submission" date="2006-08" db="EMBL/GenBank/DDBJ databases">
        <title>Complete sequence of Chromosome1 of Shewanella sp. MR-7.</title>
        <authorList>
            <consortium name="US DOE Joint Genome Institute"/>
            <person name="Copeland A."/>
            <person name="Lucas S."/>
            <person name="Lapidus A."/>
            <person name="Barry K."/>
            <person name="Detter J.C."/>
            <person name="Glavina del Rio T."/>
            <person name="Hammon N."/>
            <person name="Israni S."/>
            <person name="Dalin E."/>
            <person name="Tice H."/>
            <person name="Pitluck S."/>
            <person name="Kiss H."/>
            <person name="Brettin T."/>
            <person name="Bruce D."/>
            <person name="Han C."/>
            <person name="Tapia R."/>
            <person name="Gilna P."/>
            <person name="Schmutz J."/>
            <person name="Larimer F."/>
            <person name="Land M."/>
            <person name="Hauser L."/>
            <person name="Kyrpides N."/>
            <person name="Mikhailova N."/>
            <person name="Nealson K."/>
            <person name="Konstantinidis K."/>
            <person name="Klappenbach J."/>
            <person name="Tiedje J."/>
            <person name="Richardson P."/>
        </authorList>
    </citation>
    <scope>NUCLEOTIDE SEQUENCE</scope>
    <source>
        <strain evidence="1">MR-7</strain>
    </source>
</reference>
<evidence type="ECO:0000313" key="1">
    <source>
        <dbReference type="EMBL" id="ABI41713.1"/>
    </source>
</evidence>
<dbReference type="HOGENOM" id="CLU_2496178_0_0_6"/>
<organism evidence="1">
    <name type="scientific">Shewanella sp. (strain MR-7)</name>
    <dbReference type="NCBI Taxonomy" id="60481"/>
    <lineage>
        <taxon>Bacteria</taxon>
        <taxon>Pseudomonadati</taxon>
        <taxon>Pseudomonadota</taxon>
        <taxon>Gammaproteobacteria</taxon>
        <taxon>Alteromonadales</taxon>
        <taxon>Shewanellaceae</taxon>
        <taxon>Shewanella</taxon>
    </lineage>
</organism>
<dbReference type="EMBL" id="CP000444">
    <property type="protein sequence ID" value="ABI41713.1"/>
    <property type="molecule type" value="Genomic_DNA"/>
</dbReference>
<protein>
    <submittedName>
        <fullName evidence="1">Uncharacterized protein</fullName>
    </submittedName>
</protein>
<gene>
    <name evidence="1" type="ordered locus">Shewmr7_0713</name>
</gene>